<gene>
    <name evidence="1" type="ORF">CLOSTHATH_01225</name>
</gene>
<accession>D3AC97</accession>
<comment type="caution">
    <text evidence="1">The sequence shown here is derived from an EMBL/GenBank/DDBJ whole genome shotgun (WGS) entry which is preliminary data.</text>
</comment>
<evidence type="ECO:0000313" key="2">
    <source>
        <dbReference type="Proteomes" id="UP000004968"/>
    </source>
</evidence>
<dbReference type="AlphaFoldDB" id="D3AC97"/>
<sequence length="42" mass="5022">MSAPLFYYWYFTRKRRKKRISPGCAFVIMTVDKRSGYQIKAG</sequence>
<dbReference type="Proteomes" id="UP000004968">
    <property type="component" value="Unassembled WGS sequence"/>
</dbReference>
<reference evidence="1 2" key="1">
    <citation type="submission" date="2010-01" db="EMBL/GenBank/DDBJ databases">
        <authorList>
            <person name="Weinstock G."/>
            <person name="Sodergren E."/>
            <person name="Clifton S."/>
            <person name="Fulton L."/>
            <person name="Fulton B."/>
            <person name="Courtney L."/>
            <person name="Fronick C."/>
            <person name="Harrison M."/>
            <person name="Strong C."/>
            <person name="Farmer C."/>
            <person name="Delahaunty K."/>
            <person name="Markovic C."/>
            <person name="Hall O."/>
            <person name="Minx P."/>
            <person name="Tomlinson C."/>
            <person name="Mitreva M."/>
            <person name="Nelson J."/>
            <person name="Hou S."/>
            <person name="Wollam A."/>
            <person name="Pepin K.H."/>
            <person name="Johnson M."/>
            <person name="Bhonagiri V."/>
            <person name="Nash W.E."/>
            <person name="Warren W."/>
            <person name="Chinwalla A."/>
            <person name="Mardis E.R."/>
            <person name="Wilson R.K."/>
        </authorList>
    </citation>
    <scope>NUCLEOTIDE SEQUENCE [LARGE SCALE GENOMIC DNA]</scope>
    <source>
        <strain evidence="1 2">DSM 13479</strain>
    </source>
</reference>
<protein>
    <submittedName>
        <fullName evidence="1">Uncharacterized protein</fullName>
    </submittedName>
</protein>
<name>D3AC97_9FIRM</name>
<dbReference type="EMBL" id="ACIO01000079">
    <property type="protein sequence ID" value="EFD00575.1"/>
    <property type="molecule type" value="Genomic_DNA"/>
</dbReference>
<evidence type="ECO:0000313" key="1">
    <source>
        <dbReference type="EMBL" id="EFD00575.1"/>
    </source>
</evidence>
<dbReference type="HOGENOM" id="CLU_3252614_0_0_9"/>
<organism evidence="1 2">
    <name type="scientific">Hungatella hathewayi DSM 13479</name>
    <dbReference type="NCBI Taxonomy" id="566550"/>
    <lineage>
        <taxon>Bacteria</taxon>
        <taxon>Bacillati</taxon>
        <taxon>Bacillota</taxon>
        <taxon>Clostridia</taxon>
        <taxon>Lachnospirales</taxon>
        <taxon>Lachnospiraceae</taxon>
        <taxon>Hungatella</taxon>
    </lineage>
</organism>
<proteinExistence type="predicted"/>